<sequence>MKIVVTGSNGSVGRAVVANALKQGHIVLGVDQTPNLKLNAHPRFGFKQVDLRDFDETLKVLEGFEGVAHLAAFPNPTDYLVKSHNSNVVISWNVLRACAERSVLATAVKLGINRVAAASTANVITMVYSQKPHFEYFPIDEDHPCLPDEPYGLSKLIGEMQADTIVRRFPSMRIASLRLHWCIPTREKALKQDPMRAKNDLWGWVQEDSAAEAFLLALTQDDGRWSGHERFFITAPDRSSLEYNSEELREAFWGGREDKRGEGNQWEDGVLRLQQGRTVAGMGT</sequence>
<name>A0A4S4ME95_9AGAM</name>
<keyword evidence="3" id="KW-0520">NAD</keyword>
<evidence type="ECO:0000256" key="3">
    <source>
        <dbReference type="ARBA" id="ARBA00023027"/>
    </source>
</evidence>
<organism evidence="5 6">
    <name type="scientific">Bondarzewia mesenterica</name>
    <dbReference type="NCBI Taxonomy" id="1095465"/>
    <lineage>
        <taxon>Eukaryota</taxon>
        <taxon>Fungi</taxon>
        <taxon>Dikarya</taxon>
        <taxon>Basidiomycota</taxon>
        <taxon>Agaricomycotina</taxon>
        <taxon>Agaricomycetes</taxon>
        <taxon>Russulales</taxon>
        <taxon>Bondarzewiaceae</taxon>
        <taxon>Bondarzewia</taxon>
    </lineage>
</organism>
<reference evidence="5 6" key="1">
    <citation type="submission" date="2019-02" db="EMBL/GenBank/DDBJ databases">
        <title>Genome sequencing of the rare red list fungi Bondarzewia mesenterica.</title>
        <authorList>
            <person name="Buettner E."/>
            <person name="Kellner H."/>
        </authorList>
    </citation>
    <scope>NUCLEOTIDE SEQUENCE [LARGE SCALE GENOMIC DNA]</scope>
    <source>
        <strain evidence="5 6">DSM 108281</strain>
    </source>
</reference>
<evidence type="ECO:0000256" key="2">
    <source>
        <dbReference type="ARBA" id="ARBA00023002"/>
    </source>
</evidence>
<evidence type="ECO:0000313" key="5">
    <source>
        <dbReference type="EMBL" id="THH21420.1"/>
    </source>
</evidence>
<dbReference type="GO" id="GO:0016491">
    <property type="term" value="F:oxidoreductase activity"/>
    <property type="evidence" value="ECO:0007669"/>
    <property type="project" value="UniProtKB-KW"/>
</dbReference>
<evidence type="ECO:0000313" key="6">
    <source>
        <dbReference type="Proteomes" id="UP000310158"/>
    </source>
</evidence>
<gene>
    <name evidence="5" type="ORF">EW146_g158</name>
</gene>
<dbReference type="PANTHER" id="PTHR43103">
    <property type="entry name" value="NUCLEOSIDE-DIPHOSPHATE-SUGAR EPIMERASE"/>
    <property type="match status" value="1"/>
</dbReference>
<dbReference type="Pfam" id="PF01370">
    <property type="entry name" value="Epimerase"/>
    <property type="match status" value="1"/>
</dbReference>
<dbReference type="InterPro" id="IPR036291">
    <property type="entry name" value="NAD(P)-bd_dom_sf"/>
</dbReference>
<dbReference type="SUPFAM" id="SSF51735">
    <property type="entry name" value="NAD(P)-binding Rossmann-fold domains"/>
    <property type="match status" value="1"/>
</dbReference>
<feature type="domain" description="NAD-dependent epimerase/dehydratase" evidence="4">
    <location>
        <begin position="3"/>
        <end position="179"/>
    </location>
</feature>
<proteinExistence type="inferred from homology"/>
<dbReference type="EMBL" id="SGPL01000003">
    <property type="protein sequence ID" value="THH21420.1"/>
    <property type="molecule type" value="Genomic_DNA"/>
</dbReference>
<comment type="similarity">
    <text evidence="1">Belongs to the NAD(P)-dependent epimerase/dehydratase family.</text>
</comment>
<protein>
    <recommendedName>
        <fullName evidence="4">NAD-dependent epimerase/dehydratase domain-containing protein</fullName>
    </recommendedName>
</protein>
<dbReference type="Gene3D" id="3.40.50.720">
    <property type="entry name" value="NAD(P)-binding Rossmann-like Domain"/>
    <property type="match status" value="1"/>
</dbReference>
<keyword evidence="6" id="KW-1185">Reference proteome</keyword>
<comment type="caution">
    <text evidence="5">The sequence shown here is derived from an EMBL/GenBank/DDBJ whole genome shotgun (WGS) entry which is preliminary data.</text>
</comment>
<dbReference type="AlphaFoldDB" id="A0A4S4ME95"/>
<dbReference type="OrthoDB" id="202470at2759"/>
<dbReference type="PANTHER" id="PTHR43103:SF5">
    <property type="entry name" value="4-EPIMERASE, PUTATIVE (AFU_ORTHOLOGUE AFUA_7G00360)-RELATED"/>
    <property type="match status" value="1"/>
</dbReference>
<dbReference type="Proteomes" id="UP000310158">
    <property type="component" value="Unassembled WGS sequence"/>
</dbReference>
<accession>A0A4S4ME95</accession>
<evidence type="ECO:0000259" key="4">
    <source>
        <dbReference type="Pfam" id="PF01370"/>
    </source>
</evidence>
<dbReference type="InterPro" id="IPR001509">
    <property type="entry name" value="Epimerase_deHydtase"/>
</dbReference>
<keyword evidence="2" id="KW-0560">Oxidoreductase</keyword>
<evidence type="ECO:0000256" key="1">
    <source>
        <dbReference type="ARBA" id="ARBA00007637"/>
    </source>
</evidence>